<evidence type="ECO:0000313" key="2">
    <source>
        <dbReference type="EMBL" id="MFD0896178.1"/>
    </source>
</evidence>
<comment type="caution">
    <text evidence="2">The sequence shown here is derived from an EMBL/GenBank/DDBJ whole genome shotgun (WGS) entry which is preliminary data.</text>
</comment>
<accession>A0ABW3E7D9</accession>
<organism evidence="2 3">
    <name type="scientific">Loigolactobacillus binensis</name>
    <dbReference type="NCBI Taxonomy" id="2559922"/>
    <lineage>
        <taxon>Bacteria</taxon>
        <taxon>Bacillati</taxon>
        <taxon>Bacillota</taxon>
        <taxon>Bacilli</taxon>
        <taxon>Lactobacillales</taxon>
        <taxon>Lactobacillaceae</taxon>
        <taxon>Loigolactobacillus</taxon>
    </lineage>
</organism>
<evidence type="ECO:0000259" key="1">
    <source>
        <dbReference type="Pfam" id="PF08818"/>
    </source>
</evidence>
<name>A0ABW3E7D9_9LACO</name>
<protein>
    <submittedName>
        <fullName evidence="2">Iron chaperone</fullName>
    </submittedName>
</protein>
<dbReference type="Pfam" id="PF08818">
    <property type="entry name" value="DUF1801"/>
    <property type="match status" value="1"/>
</dbReference>
<feature type="domain" description="YdhG-like" evidence="1">
    <location>
        <begin position="18"/>
        <end position="111"/>
    </location>
</feature>
<evidence type="ECO:0000313" key="3">
    <source>
        <dbReference type="Proteomes" id="UP001597104"/>
    </source>
</evidence>
<dbReference type="Proteomes" id="UP001597104">
    <property type="component" value="Unassembled WGS sequence"/>
</dbReference>
<proteinExistence type="predicted"/>
<keyword evidence="3" id="KW-1185">Reference proteome</keyword>
<dbReference type="InterPro" id="IPR014922">
    <property type="entry name" value="YdhG-like"/>
</dbReference>
<sequence length="124" mass="13975">MTTAIFSAYLAKIPSQQQDRTATVLDWVSTTYPQLVPRIAWNQPMFTAHGTFIIGFSNAQKHLAIAPEAAAIEHFSAAIVAAGYTHTKQLIRLPWSHDVNYQLLQQIIDFNLATKEATTTFWRK</sequence>
<reference evidence="3" key="1">
    <citation type="journal article" date="2019" name="Int. J. Syst. Evol. Microbiol.">
        <title>The Global Catalogue of Microorganisms (GCM) 10K type strain sequencing project: providing services to taxonomists for standard genome sequencing and annotation.</title>
        <authorList>
            <consortium name="The Broad Institute Genomics Platform"/>
            <consortium name="The Broad Institute Genome Sequencing Center for Infectious Disease"/>
            <person name="Wu L."/>
            <person name="Ma J."/>
        </authorList>
    </citation>
    <scope>NUCLEOTIDE SEQUENCE [LARGE SCALE GENOMIC DNA]</scope>
    <source>
        <strain evidence="3">CCM 8925</strain>
    </source>
</reference>
<dbReference type="EMBL" id="JBHTIO010000001">
    <property type="protein sequence ID" value="MFD0896178.1"/>
    <property type="molecule type" value="Genomic_DNA"/>
</dbReference>
<dbReference type="Gene3D" id="3.90.1150.200">
    <property type="match status" value="1"/>
</dbReference>
<dbReference type="SUPFAM" id="SSF159888">
    <property type="entry name" value="YdhG-like"/>
    <property type="match status" value="1"/>
</dbReference>
<gene>
    <name evidence="2" type="ORF">ACFQZ7_00275</name>
</gene>
<dbReference type="RefSeq" id="WP_137636625.1">
    <property type="nucleotide sequence ID" value="NZ_BJDN01000002.1"/>
</dbReference>